<feature type="compositionally biased region" description="Polar residues" evidence="1">
    <location>
        <begin position="54"/>
        <end position="63"/>
    </location>
</feature>
<evidence type="ECO:0000256" key="1">
    <source>
        <dbReference type="SAM" id="MobiDB-lite"/>
    </source>
</evidence>
<feature type="region of interest" description="Disordered" evidence="1">
    <location>
        <begin position="237"/>
        <end position="270"/>
    </location>
</feature>
<reference evidence="2 3" key="1">
    <citation type="submission" date="2018-02" db="EMBL/GenBank/DDBJ databases">
        <title>Genome sequence of the basidiomycete white-rot fungus Phlebia centrifuga.</title>
        <authorList>
            <person name="Granchi Z."/>
            <person name="Peng M."/>
            <person name="de Vries R.P."/>
            <person name="Hilden K."/>
            <person name="Makela M.R."/>
            <person name="Grigoriev I."/>
            <person name="Riley R."/>
        </authorList>
    </citation>
    <scope>NUCLEOTIDE SEQUENCE [LARGE SCALE GENOMIC DNA]</scope>
    <source>
        <strain evidence="2 3">FBCC195</strain>
    </source>
</reference>
<feature type="region of interest" description="Disordered" evidence="1">
    <location>
        <begin position="116"/>
        <end position="140"/>
    </location>
</feature>
<accession>A0A2R6NHJ9</accession>
<feature type="region of interest" description="Disordered" evidence="1">
    <location>
        <begin position="1"/>
        <end position="99"/>
    </location>
</feature>
<proteinExistence type="predicted"/>
<evidence type="ECO:0000313" key="3">
    <source>
        <dbReference type="Proteomes" id="UP000186601"/>
    </source>
</evidence>
<dbReference type="AlphaFoldDB" id="A0A2R6NHJ9"/>
<organism evidence="2 3">
    <name type="scientific">Hermanssonia centrifuga</name>
    <dbReference type="NCBI Taxonomy" id="98765"/>
    <lineage>
        <taxon>Eukaryota</taxon>
        <taxon>Fungi</taxon>
        <taxon>Dikarya</taxon>
        <taxon>Basidiomycota</taxon>
        <taxon>Agaricomycotina</taxon>
        <taxon>Agaricomycetes</taxon>
        <taxon>Polyporales</taxon>
        <taxon>Meruliaceae</taxon>
        <taxon>Hermanssonia</taxon>
    </lineage>
</organism>
<name>A0A2R6NHJ9_9APHY</name>
<gene>
    <name evidence="2" type="ORF">PHLCEN_2v12729</name>
</gene>
<protein>
    <submittedName>
        <fullName evidence="2">Uncharacterized protein</fullName>
    </submittedName>
</protein>
<comment type="caution">
    <text evidence="2">The sequence shown here is derived from an EMBL/GenBank/DDBJ whole genome shotgun (WGS) entry which is preliminary data.</text>
</comment>
<feature type="compositionally biased region" description="Low complexity" evidence="1">
    <location>
        <begin position="24"/>
        <end position="42"/>
    </location>
</feature>
<sequence length="270" mass="30825">MCAAVLSSPSTPHAHKQFTAYNYPPTCSSPLASPTSSPSGSPIALAQQRRRSQYKSNFPSSSIIDRKYSSRRVSSSSPDVFYQPRTEQPTPTEEAPRKTVLRERFKARCFERAAEERERRVKGKRKQSDWSSDGPDDIMDYEQEDDEADEEFMNDEFFKRIMSSVNSKRKHQYRLSYAHDVGSSFDPDMEDVGQWEQELQGDNPLGTLPEEYDEEELAEYAAEQELLEGLSVNDIFGLSDMDEPPNFDEDDEVQSHPTHKGEGVDIEMDI</sequence>
<keyword evidence="3" id="KW-1185">Reference proteome</keyword>
<feature type="compositionally biased region" description="Acidic residues" evidence="1">
    <location>
        <begin position="240"/>
        <end position="252"/>
    </location>
</feature>
<dbReference type="Proteomes" id="UP000186601">
    <property type="component" value="Unassembled WGS sequence"/>
</dbReference>
<dbReference type="OrthoDB" id="3268127at2759"/>
<dbReference type="EMBL" id="MLYV02001285">
    <property type="protein sequence ID" value="PSR71462.1"/>
    <property type="molecule type" value="Genomic_DNA"/>
</dbReference>
<evidence type="ECO:0000313" key="2">
    <source>
        <dbReference type="EMBL" id="PSR71462.1"/>
    </source>
</evidence>